<evidence type="ECO:0000313" key="1">
    <source>
        <dbReference type="EMBL" id="EXB83835.1"/>
    </source>
</evidence>
<dbReference type="EMBL" id="KE344887">
    <property type="protein sequence ID" value="EXB83835.1"/>
    <property type="molecule type" value="Genomic_DNA"/>
</dbReference>
<name>W9RDK6_9ROSA</name>
<keyword evidence="2" id="KW-1185">Reference proteome</keyword>
<accession>W9RDK6</accession>
<protein>
    <submittedName>
        <fullName evidence="1">Uncharacterized protein</fullName>
    </submittedName>
</protein>
<dbReference type="AlphaFoldDB" id="W9RDK6"/>
<proteinExistence type="predicted"/>
<evidence type="ECO:0000313" key="2">
    <source>
        <dbReference type="Proteomes" id="UP000030645"/>
    </source>
</evidence>
<sequence length="82" mass="9574">MADEDEKQRERKRTCDVEIGAKRKRRYSKWFFKETGVMILDVDEPNGTCFRYDSKFTKCHQYFAADSCSGPCHHFEGGVVLS</sequence>
<gene>
    <name evidence="1" type="ORF">L484_023441</name>
</gene>
<reference evidence="2" key="1">
    <citation type="submission" date="2013-01" db="EMBL/GenBank/DDBJ databases">
        <title>Draft Genome Sequence of a Mulberry Tree, Morus notabilis C.K. Schneid.</title>
        <authorList>
            <person name="He N."/>
            <person name="Zhao S."/>
        </authorList>
    </citation>
    <scope>NUCLEOTIDE SEQUENCE</scope>
</reference>
<organism evidence="1 2">
    <name type="scientific">Morus notabilis</name>
    <dbReference type="NCBI Taxonomy" id="981085"/>
    <lineage>
        <taxon>Eukaryota</taxon>
        <taxon>Viridiplantae</taxon>
        <taxon>Streptophyta</taxon>
        <taxon>Embryophyta</taxon>
        <taxon>Tracheophyta</taxon>
        <taxon>Spermatophyta</taxon>
        <taxon>Magnoliopsida</taxon>
        <taxon>eudicotyledons</taxon>
        <taxon>Gunneridae</taxon>
        <taxon>Pentapetalae</taxon>
        <taxon>rosids</taxon>
        <taxon>fabids</taxon>
        <taxon>Rosales</taxon>
        <taxon>Moraceae</taxon>
        <taxon>Moreae</taxon>
        <taxon>Morus</taxon>
    </lineage>
</organism>
<dbReference type="Proteomes" id="UP000030645">
    <property type="component" value="Unassembled WGS sequence"/>
</dbReference>